<name>A0A0Q1AHZ9_9CORY</name>
<feature type="signal peptide" evidence="2">
    <location>
        <begin position="1"/>
        <end position="32"/>
    </location>
</feature>
<feature type="chain" id="PRO_5006188190" evidence="2">
    <location>
        <begin position="33"/>
        <end position="504"/>
    </location>
</feature>
<evidence type="ECO:0000256" key="2">
    <source>
        <dbReference type="SAM" id="SignalP"/>
    </source>
</evidence>
<protein>
    <submittedName>
        <fullName evidence="3">Uncharacterized protein</fullName>
    </submittedName>
</protein>
<feature type="region of interest" description="Disordered" evidence="1">
    <location>
        <begin position="56"/>
        <end position="323"/>
    </location>
</feature>
<accession>A0A0Q1AHZ9</accession>
<dbReference type="AlphaFoldDB" id="A0A0Q1AHZ9"/>
<evidence type="ECO:0000313" key="4">
    <source>
        <dbReference type="Proteomes" id="UP000050488"/>
    </source>
</evidence>
<sequence length="504" mass="53537">MMKNQKSKVWRRYGAAIAAGTVMVLVTPQAGAETPEERCARETAAHNATMEALWRASHPGQEPGPGAWPPYVCVGGPEGNNDTGGQNTNPAPPAGGQQGATGGPTGGEEDSAPLYGRDHRWDEDTTGGHERTHQWDDSDGTGTQRTHQWDDSGRTPSQYEQDMQLGPLGDARRSTGQTGGSGQGDRRSAADSARSNVPTVPVWEEQVRGNDGQQRTVRVADLGNGVQAVVDDTGRGTGEVVRVDPATGEKSIEIHDDLAGESLVVDPSEEREEAAPASAAPGEAESTQTSAIPEAPVVPVEGETGDTRGDDGGEPVGPLGAVGAAIGGLGVLERRRRRDRSWQGDIDWGEGREQSLIVLEGPESPREYRYDLDVPPGGQVVENPDGSVDVLDAQGNVTKHVKAPWAYDAAGREVPTYFEVDPETGELVQVVDPERTTVLPIVADPDKRTMPEYESDDMSPSRAAQEKARREKEKHSATKPASDNPAKNPENMTKNPVTGSVPGN</sequence>
<evidence type="ECO:0000313" key="3">
    <source>
        <dbReference type="EMBL" id="KQB86246.1"/>
    </source>
</evidence>
<comment type="caution">
    <text evidence="3">The sequence shown here is derived from an EMBL/GenBank/DDBJ whole genome shotgun (WGS) entry which is preliminary data.</text>
</comment>
<feature type="compositionally biased region" description="Basic and acidic residues" evidence="1">
    <location>
        <begin position="464"/>
        <end position="476"/>
    </location>
</feature>
<feature type="compositionally biased region" description="Polar residues" evidence="1">
    <location>
        <begin position="80"/>
        <end position="89"/>
    </location>
</feature>
<keyword evidence="2" id="KW-0732">Signal</keyword>
<proteinExistence type="predicted"/>
<keyword evidence="4" id="KW-1185">Reference proteome</keyword>
<feature type="compositionally biased region" description="Gly residues" evidence="1">
    <location>
        <begin position="96"/>
        <end position="106"/>
    </location>
</feature>
<reference evidence="3 4" key="1">
    <citation type="submission" date="2015-10" db="EMBL/GenBank/DDBJ databases">
        <title>Corynebacteirum lowii and Corynebacterium oculi species nova, derived from human clinical disease and and emended description of Corynebacterium mastiditis.</title>
        <authorList>
            <person name="Bernard K."/>
            <person name="Pacheco A.L."/>
            <person name="Mcdougall C."/>
            <person name="Burtx T."/>
            <person name="Weibe D."/>
            <person name="Tyler S."/>
            <person name="Olson A.B."/>
            <person name="Cnockaert M."/>
            <person name="Eguchi H."/>
            <person name="Kuwahara T."/>
            <person name="Nakayama-Imaohji H."/>
            <person name="Boudewijins M."/>
            <person name="Van Hoecke F."/>
            <person name="Bernier A.-M."/>
            <person name="Vandamme P."/>
        </authorList>
    </citation>
    <scope>NUCLEOTIDE SEQUENCE [LARGE SCALE GENOMIC DNA]</scope>
    <source>
        <strain evidence="3 4">NML 130206</strain>
    </source>
</reference>
<organism evidence="3 4">
    <name type="scientific">Corynebacterium lowii</name>
    <dbReference type="NCBI Taxonomy" id="1544413"/>
    <lineage>
        <taxon>Bacteria</taxon>
        <taxon>Bacillati</taxon>
        <taxon>Actinomycetota</taxon>
        <taxon>Actinomycetes</taxon>
        <taxon>Mycobacteriales</taxon>
        <taxon>Corynebacteriaceae</taxon>
        <taxon>Corynebacterium</taxon>
    </lineage>
</organism>
<feature type="compositionally biased region" description="Low complexity" evidence="1">
    <location>
        <begin position="275"/>
        <end position="286"/>
    </location>
</feature>
<gene>
    <name evidence="3" type="ORF">Clow_01601</name>
</gene>
<dbReference type="EMBL" id="LKEV01000004">
    <property type="protein sequence ID" value="KQB86246.1"/>
    <property type="molecule type" value="Genomic_DNA"/>
</dbReference>
<feature type="compositionally biased region" description="Polar residues" evidence="1">
    <location>
        <begin position="490"/>
        <end position="504"/>
    </location>
</feature>
<feature type="region of interest" description="Disordered" evidence="1">
    <location>
        <begin position="441"/>
        <end position="504"/>
    </location>
</feature>
<feature type="compositionally biased region" description="Basic and acidic residues" evidence="1">
    <location>
        <begin position="116"/>
        <end position="136"/>
    </location>
</feature>
<dbReference type="STRING" id="1544413.Clow_01601"/>
<dbReference type="Proteomes" id="UP000050488">
    <property type="component" value="Unassembled WGS sequence"/>
</dbReference>
<dbReference type="PATRIC" id="fig|1544413.3.peg.1604"/>
<evidence type="ECO:0000256" key="1">
    <source>
        <dbReference type="SAM" id="MobiDB-lite"/>
    </source>
</evidence>